<dbReference type="Pfam" id="PF13470">
    <property type="entry name" value="PIN_3"/>
    <property type="match status" value="1"/>
</dbReference>
<proteinExistence type="predicted"/>
<accession>A0A1I1BDE8</accession>
<reference evidence="2 3" key="1">
    <citation type="submission" date="2016-10" db="EMBL/GenBank/DDBJ databases">
        <authorList>
            <person name="de Groot N.N."/>
        </authorList>
    </citation>
    <scope>NUCLEOTIDE SEQUENCE [LARGE SCALE GENOMIC DNA]</scope>
    <source>
        <strain evidence="2 3">DSM 23399</strain>
    </source>
</reference>
<dbReference type="InterPro" id="IPR002716">
    <property type="entry name" value="PIN_dom"/>
</dbReference>
<gene>
    <name evidence="2" type="ORF">SAMN04489723_11271</name>
</gene>
<organism evidence="2 3">
    <name type="scientific">Algoriphagus aquimarinus</name>
    <dbReference type="NCBI Taxonomy" id="237018"/>
    <lineage>
        <taxon>Bacteria</taxon>
        <taxon>Pseudomonadati</taxon>
        <taxon>Bacteroidota</taxon>
        <taxon>Cytophagia</taxon>
        <taxon>Cytophagales</taxon>
        <taxon>Cyclobacteriaceae</taxon>
        <taxon>Algoriphagus</taxon>
    </lineage>
</organism>
<keyword evidence="3" id="KW-1185">Reference proteome</keyword>
<dbReference type="InterPro" id="IPR029060">
    <property type="entry name" value="PIN-like_dom_sf"/>
</dbReference>
<dbReference type="AlphaFoldDB" id="A0A1I1BDE8"/>
<protein>
    <submittedName>
        <fullName evidence="2">PIN domain-containing protein</fullName>
    </submittedName>
</protein>
<dbReference type="EMBL" id="FOKK01000012">
    <property type="protein sequence ID" value="SFB47656.1"/>
    <property type="molecule type" value="Genomic_DNA"/>
</dbReference>
<evidence type="ECO:0000313" key="3">
    <source>
        <dbReference type="Proteomes" id="UP000198790"/>
    </source>
</evidence>
<evidence type="ECO:0000259" key="1">
    <source>
        <dbReference type="Pfam" id="PF13470"/>
    </source>
</evidence>
<dbReference type="OrthoDB" id="1148871at2"/>
<dbReference type="RefSeq" id="WP_092898993.1">
    <property type="nucleotide sequence ID" value="NZ_FOKK01000012.1"/>
</dbReference>
<feature type="domain" description="PIN" evidence="1">
    <location>
        <begin position="6"/>
        <end position="119"/>
    </location>
</feature>
<dbReference type="SUPFAM" id="SSF88723">
    <property type="entry name" value="PIN domain-like"/>
    <property type="match status" value="1"/>
</dbReference>
<dbReference type="Gene3D" id="3.40.50.1010">
    <property type="entry name" value="5'-nuclease"/>
    <property type="match status" value="1"/>
</dbReference>
<name>A0A1I1BDE8_9BACT</name>
<sequence length="139" mass="15595">MASSFFIDSDVILDALLDREPFAANARNIFKLVASREIEVFCSSIIVTNVFYLVKKQFNSNRAYSSIDKLLGYFKVLPVGELEIKNSIKSGFSDFEDGIQHQVALQNPAIKAIVTRNTKDYRLSTIVVITPAELLALFK</sequence>
<dbReference type="Proteomes" id="UP000198790">
    <property type="component" value="Unassembled WGS sequence"/>
</dbReference>
<dbReference type="STRING" id="237018.SAMN04489723_11271"/>
<evidence type="ECO:0000313" key="2">
    <source>
        <dbReference type="EMBL" id="SFB47656.1"/>
    </source>
</evidence>